<evidence type="ECO:0000313" key="2">
    <source>
        <dbReference type="EMBL" id="HGG02455.1"/>
    </source>
</evidence>
<sequence length="306" mass="33814">MKIALVILAVCVGGILALELLLRAIFGFGNPLIYLPDPEIGYLLAPSQRLRRFGNLIEINQYSMRGPEVAPQPPPETIRLLLLGDSVANGGWWTDGEEIISALMAKRLSTTYSPVEVLNASANSWGPRNQLAFVRRFGTFGARTLVLLLNTDDLFAGPPSSVVVGRSRFYPASKPNGAIAEVLSRYLFPPPPEPSLPQETGDIVGHNLEAIRQLQQLARSANSQFLLAITPLQRETSPSGPRDYELRARERLHQFTQQQQIPYLDLLSAFQTHAVPATLYRDHIHLSSQGNQLVSEAICQALQQLF</sequence>
<dbReference type="InterPro" id="IPR013830">
    <property type="entry name" value="SGNH_hydro"/>
</dbReference>
<protein>
    <submittedName>
        <fullName evidence="2">SGNH/GDSL hydrolase family protein</fullName>
    </submittedName>
</protein>
<dbReference type="SUPFAM" id="SSF52266">
    <property type="entry name" value="SGNH hydrolase"/>
    <property type="match status" value="1"/>
</dbReference>
<comment type="caution">
    <text evidence="2">The sequence shown here is derived from an EMBL/GenBank/DDBJ whole genome shotgun (WGS) entry which is preliminary data.</text>
</comment>
<dbReference type="CDD" id="cd00229">
    <property type="entry name" value="SGNH_hydrolase"/>
    <property type="match status" value="1"/>
</dbReference>
<dbReference type="Pfam" id="PF13472">
    <property type="entry name" value="Lipase_GDSL_2"/>
    <property type="match status" value="1"/>
</dbReference>
<gene>
    <name evidence="2" type="ORF">ENR15_17870</name>
</gene>
<organism evidence="2">
    <name type="scientific">Planktothricoides sp. SpSt-374</name>
    <dbReference type="NCBI Taxonomy" id="2282167"/>
    <lineage>
        <taxon>Bacteria</taxon>
        <taxon>Bacillati</taxon>
        <taxon>Cyanobacteriota</taxon>
        <taxon>Cyanophyceae</taxon>
        <taxon>Oscillatoriophycideae</taxon>
        <taxon>Oscillatoriales</taxon>
        <taxon>Oscillatoriaceae</taxon>
        <taxon>Planktothricoides</taxon>
    </lineage>
</organism>
<dbReference type="InterPro" id="IPR036514">
    <property type="entry name" value="SGNH_hydro_sf"/>
</dbReference>
<accession>A0A7C3VUS0</accession>
<feature type="domain" description="SGNH hydrolase-type esterase" evidence="1">
    <location>
        <begin position="82"/>
        <end position="293"/>
    </location>
</feature>
<proteinExistence type="predicted"/>
<evidence type="ECO:0000259" key="1">
    <source>
        <dbReference type="Pfam" id="PF13472"/>
    </source>
</evidence>
<name>A0A7C3VUS0_9CYAN</name>
<dbReference type="EMBL" id="DSPX01000185">
    <property type="protein sequence ID" value="HGG02455.1"/>
    <property type="molecule type" value="Genomic_DNA"/>
</dbReference>
<dbReference type="AlphaFoldDB" id="A0A7C3VUS0"/>
<dbReference type="Gene3D" id="3.40.50.1110">
    <property type="entry name" value="SGNH hydrolase"/>
    <property type="match status" value="1"/>
</dbReference>
<reference evidence="2" key="1">
    <citation type="journal article" date="2020" name="mSystems">
        <title>Genome- and Community-Level Interaction Insights into Carbon Utilization and Element Cycling Functions of Hydrothermarchaeota in Hydrothermal Sediment.</title>
        <authorList>
            <person name="Zhou Z."/>
            <person name="Liu Y."/>
            <person name="Xu W."/>
            <person name="Pan J."/>
            <person name="Luo Z.H."/>
            <person name="Li M."/>
        </authorList>
    </citation>
    <scope>NUCLEOTIDE SEQUENCE [LARGE SCALE GENOMIC DNA]</scope>
    <source>
        <strain evidence="2">SpSt-374</strain>
    </source>
</reference>
<keyword evidence="2" id="KW-0378">Hydrolase</keyword>
<dbReference type="GO" id="GO:0016787">
    <property type="term" value="F:hydrolase activity"/>
    <property type="evidence" value="ECO:0007669"/>
    <property type="project" value="UniProtKB-KW"/>
</dbReference>